<dbReference type="SUPFAM" id="SSF50331">
    <property type="entry name" value="MOP-like"/>
    <property type="match status" value="1"/>
</dbReference>
<dbReference type="InterPro" id="IPR003439">
    <property type="entry name" value="ABC_transporter-like_ATP-bd"/>
</dbReference>
<dbReference type="InterPro" id="IPR027417">
    <property type="entry name" value="P-loop_NTPase"/>
</dbReference>
<dbReference type="PANTHER" id="PTHR42781">
    <property type="entry name" value="SPERMIDINE/PUTRESCINE IMPORT ATP-BINDING PROTEIN POTA"/>
    <property type="match status" value="1"/>
</dbReference>
<dbReference type="Proteomes" id="UP001185028">
    <property type="component" value="Unassembled WGS sequence"/>
</dbReference>
<dbReference type="InterPro" id="IPR013611">
    <property type="entry name" value="Transp-assoc_OB_typ2"/>
</dbReference>
<dbReference type="EMBL" id="JAVDQH010000009">
    <property type="protein sequence ID" value="MDR6244609.1"/>
    <property type="molecule type" value="Genomic_DNA"/>
</dbReference>
<evidence type="ECO:0000256" key="3">
    <source>
        <dbReference type="ARBA" id="ARBA00022840"/>
    </source>
</evidence>
<dbReference type="SMART" id="SM00382">
    <property type="entry name" value="AAA"/>
    <property type="match status" value="1"/>
</dbReference>
<dbReference type="PROSITE" id="PS50893">
    <property type="entry name" value="ABC_TRANSPORTER_2"/>
    <property type="match status" value="1"/>
</dbReference>
<keyword evidence="2" id="KW-0547">Nucleotide-binding</keyword>
<feature type="domain" description="ABC transporter" evidence="4">
    <location>
        <begin position="6"/>
        <end position="236"/>
    </location>
</feature>
<dbReference type="InterPro" id="IPR050093">
    <property type="entry name" value="ABC_SmlMolc_Importer"/>
</dbReference>
<organism evidence="5 6">
    <name type="scientific">Paenibacillus hunanensis</name>
    <dbReference type="NCBI Taxonomy" id="539262"/>
    <lineage>
        <taxon>Bacteria</taxon>
        <taxon>Bacillati</taxon>
        <taxon>Bacillota</taxon>
        <taxon>Bacilli</taxon>
        <taxon>Bacillales</taxon>
        <taxon>Paenibacillaceae</taxon>
        <taxon>Paenibacillus</taxon>
    </lineage>
</organism>
<evidence type="ECO:0000313" key="6">
    <source>
        <dbReference type="Proteomes" id="UP001185028"/>
    </source>
</evidence>
<keyword evidence="3 5" id="KW-0067">ATP-binding</keyword>
<dbReference type="PANTHER" id="PTHR42781:SF4">
    <property type="entry name" value="SPERMIDINE_PUTRESCINE IMPORT ATP-BINDING PROTEIN POTA"/>
    <property type="match status" value="1"/>
</dbReference>
<dbReference type="InterPro" id="IPR003593">
    <property type="entry name" value="AAA+_ATPase"/>
</dbReference>
<dbReference type="InterPro" id="IPR017871">
    <property type="entry name" value="ABC_transporter-like_CS"/>
</dbReference>
<proteinExistence type="predicted"/>
<sequence>MTEPQLSIRQLSKRFKTGDGVSDITLDVQPGEMVTLLGPSGCGKTTVLRSIGGFLEPDSGDILIRGQSVLKLPPEKRPTAMVFQSYNLWPHMTVYDNLAFGLHIRKHKKAHIQRAVTDALELVQLAPAARKYPSELSGGQQQRVALARALLLEPDVLLLDEPFSALDAKLRMEMREELRDIQMRTGMTMVFVTHDQEEALSISDRIVVMHAGQIEQLSTPQDIYDRPSSLFVASFIGRINLLPAVSDGTRIRLQSLELEPQPGQALLPGACTIAVRPEDVYLTDEQHSLAGTIRQVMVLGHYAEVSVVCDEQIIKMFVPREQAVHLLNGQAIRIGLRKFTAFPEQTAGITVSHTAASQAAATV</sequence>
<name>A0ABU1IZL7_9BACL</name>
<evidence type="ECO:0000256" key="1">
    <source>
        <dbReference type="ARBA" id="ARBA00022448"/>
    </source>
</evidence>
<reference evidence="5 6" key="1">
    <citation type="submission" date="2023-07" db="EMBL/GenBank/DDBJ databases">
        <title>Genomic Encyclopedia of Type Strains, Phase IV (KMG-IV): sequencing the most valuable type-strain genomes for metagenomic binning, comparative biology and taxonomic classification.</title>
        <authorList>
            <person name="Goeker M."/>
        </authorList>
    </citation>
    <scope>NUCLEOTIDE SEQUENCE [LARGE SCALE GENOMIC DNA]</scope>
    <source>
        <strain evidence="5 6">DSM 22170</strain>
    </source>
</reference>
<dbReference type="InterPro" id="IPR008995">
    <property type="entry name" value="Mo/tungstate-bd_C_term_dom"/>
</dbReference>
<keyword evidence="1" id="KW-0813">Transport</keyword>
<dbReference type="InterPro" id="IPR012340">
    <property type="entry name" value="NA-bd_OB-fold"/>
</dbReference>
<dbReference type="RefSeq" id="WP_188776746.1">
    <property type="nucleotide sequence ID" value="NZ_BMMB01000007.1"/>
</dbReference>
<dbReference type="Pfam" id="PF08402">
    <property type="entry name" value="TOBE_2"/>
    <property type="match status" value="1"/>
</dbReference>
<dbReference type="Gene3D" id="3.40.50.300">
    <property type="entry name" value="P-loop containing nucleotide triphosphate hydrolases"/>
    <property type="match status" value="1"/>
</dbReference>
<dbReference type="Gene3D" id="2.40.50.140">
    <property type="entry name" value="Nucleic acid-binding proteins"/>
    <property type="match status" value="1"/>
</dbReference>
<evidence type="ECO:0000256" key="2">
    <source>
        <dbReference type="ARBA" id="ARBA00022741"/>
    </source>
</evidence>
<evidence type="ECO:0000313" key="5">
    <source>
        <dbReference type="EMBL" id="MDR6244609.1"/>
    </source>
</evidence>
<dbReference type="Pfam" id="PF00005">
    <property type="entry name" value="ABC_tran"/>
    <property type="match status" value="1"/>
</dbReference>
<protein>
    <submittedName>
        <fullName evidence="5">Spermidine/putrescine transport system ATP-binding protein</fullName>
    </submittedName>
</protein>
<keyword evidence="6" id="KW-1185">Reference proteome</keyword>
<gene>
    <name evidence="5" type="ORF">JOC58_002506</name>
</gene>
<accession>A0ABU1IZL7</accession>
<dbReference type="SUPFAM" id="SSF52540">
    <property type="entry name" value="P-loop containing nucleoside triphosphate hydrolases"/>
    <property type="match status" value="1"/>
</dbReference>
<evidence type="ECO:0000259" key="4">
    <source>
        <dbReference type="PROSITE" id="PS50893"/>
    </source>
</evidence>
<dbReference type="PROSITE" id="PS00211">
    <property type="entry name" value="ABC_TRANSPORTER_1"/>
    <property type="match status" value="1"/>
</dbReference>
<dbReference type="GO" id="GO:0005524">
    <property type="term" value="F:ATP binding"/>
    <property type="evidence" value="ECO:0007669"/>
    <property type="project" value="UniProtKB-KW"/>
</dbReference>
<comment type="caution">
    <text evidence="5">The sequence shown here is derived from an EMBL/GenBank/DDBJ whole genome shotgun (WGS) entry which is preliminary data.</text>
</comment>